<dbReference type="Gene3D" id="3.40.50.300">
    <property type="entry name" value="P-loop containing nucleotide triphosphate hydrolases"/>
    <property type="match status" value="1"/>
</dbReference>
<feature type="domain" description="Tr-type G" evidence="17">
    <location>
        <begin position="762"/>
        <end position="936"/>
    </location>
</feature>
<dbReference type="GO" id="GO:0003924">
    <property type="term" value="F:GTPase activity"/>
    <property type="evidence" value="ECO:0007669"/>
    <property type="project" value="InterPro"/>
</dbReference>
<evidence type="ECO:0000256" key="1">
    <source>
        <dbReference type="ARBA" id="ARBA00004173"/>
    </source>
</evidence>
<keyword evidence="19" id="KW-1185">Reference proteome</keyword>
<dbReference type="Gene3D" id="2.40.30.10">
    <property type="entry name" value="Translation factors"/>
    <property type="match status" value="2"/>
</dbReference>
<keyword evidence="7" id="KW-0862">Zinc</keyword>
<dbReference type="PROSITE" id="PS51722">
    <property type="entry name" value="G_TR_2"/>
    <property type="match status" value="1"/>
</dbReference>
<keyword evidence="6 14" id="KW-0863">Zinc-finger</keyword>
<feature type="compositionally biased region" description="Low complexity" evidence="15">
    <location>
        <begin position="47"/>
        <end position="56"/>
    </location>
</feature>
<feature type="compositionally biased region" description="Low complexity" evidence="15">
    <location>
        <begin position="306"/>
        <end position="329"/>
    </location>
</feature>
<feature type="compositionally biased region" description="Low complexity" evidence="15">
    <location>
        <begin position="285"/>
        <end position="294"/>
    </location>
</feature>
<dbReference type="GO" id="GO:0008270">
    <property type="term" value="F:zinc ion binding"/>
    <property type="evidence" value="ECO:0007669"/>
    <property type="project" value="UniProtKB-KW"/>
</dbReference>
<evidence type="ECO:0000256" key="4">
    <source>
        <dbReference type="ARBA" id="ARBA00022723"/>
    </source>
</evidence>
<comment type="subcellular location">
    <subcellularLocation>
        <location evidence="1">Mitochondrion</location>
    </subcellularLocation>
</comment>
<dbReference type="SUPFAM" id="SSF52156">
    <property type="entry name" value="Initiation factor IF2/eIF5b, domain 3"/>
    <property type="match status" value="1"/>
</dbReference>
<dbReference type="Proteomes" id="UP000248349">
    <property type="component" value="Unassembled WGS sequence"/>
</dbReference>
<reference evidence="18 19" key="1">
    <citation type="submission" date="2016-12" db="EMBL/GenBank/DDBJ databases">
        <title>The genomes of Aspergillus section Nigri reveals drivers in fungal speciation.</title>
        <authorList>
            <consortium name="DOE Joint Genome Institute"/>
            <person name="Vesth T.C."/>
            <person name="Nybo J."/>
            <person name="Theobald S."/>
            <person name="Brandl J."/>
            <person name="Frisvad J.C."/>
            <person name="Nielsen K.F."/>
            <person name="Lyhne E.K."/>
            <person name="Kogle M.E."/>
            <person name="Kuo A."/>
            <person name="Riley R."/>
            <person name="Clum A."/>
            <person name="Nolan M."/>
            <person name="Lipzen A."/>
            <person name="Salamov A."/>
            <person name="Henrissat B."/>
            <person name="Wiebenga A."/>
            <person name="De Vries R.P."/>
            <person name="Grigoriev I.V."/>
            <person name="Mortensen U.H."/>
            <person name="Andersen M.R."/>
            <person name="Baker S.E."/>
        </authorList>
    </citation>
    <scope>NUCLEOTIDE SEQUENCE [LARGE SCALE GENOMIC DNA]</scope>
    <source>
        <strain evidence="18 19">JOP 1030-1</strain>
    </source>
</reference>
<evidence type="ECO:0000256" key="5">
    <source>
        <dbReference type="ARBA" id="ARBA00022741"/>
    </source>
</evidence>
<dbReference type="CDD" id="cd03702">
    <property type="entry name" value="IF2_mtIF2_II"/>
    <property type="match status" value="1"/>
</dbReference>
<dbReference type="PANTHER" id="PTHR43381:SF20">
    <property type="entry name" value="TRANSLATION INITIATION FACTOR IF-2, MITOCHONDRIAL"/>
    <property type="match status" value="1"/>
</dbReference>
<feature type="compositionally biased region" description="Basic residues" evidence="15">
    <location>
        <begin position="653"/>
        <end position="672"/>
    </location>
</feature>
<feature type="compositionally biased region" description="Basic residues" evidence="15">
    <location>
        <begin position="625"/>
        <end position="635"/>
    </location>
</feature>
<dbReference type="InterPro" id="IPR001876">
    <property type="entry name" value="Znf_RanBP2"/>
</dbReference>
<dbReference type="Pfam" id="PF11987">
    <property type="entry name" value="IF-2"/>
    <property type="match status" value="1"/>
</dbReference>
<feature type="compositionally biased region" description="Polar residues" evidence="15">
    <location>
        <begin position="354"/>
        <end position="367"/>
    </location>
</feature>
<evidence type="ECO:0000256" key="10">
    <source>
        <dbReference type="ARBA" id="ARBA00023128"/>
    </source>
</evidence>
<evidence type="ECO:0000256" key="11">
    <source>
        <dbReference type="ARBA" id="ARBA00023134"/>
    </source>
</evidence>
<evidence type="ECO:0000256" key="8">
    <source>
        <dbReference type="ARBA" id="ARBA00022917"/>
    </source>
</evidence>
<dbReference type="InterPro" id="IPR023115">
    <property type="entry name" value="TIF_IF2_dom3"/>
</dbReference>
<dbReference type="STRING" id="1450539.A0A318Z4Z8"/>
<dbReference type="HAMAP" id="MF_00100_B">
    <property type="entry name" value="IF_2_B"/>
    <property type="match status" value="1"/>
</dbReference>
<dbReference type="Pfam" id="PF00009">
    <property type="entry name" value="GTP_EFTU"/>
    <property type="match status" value="1"/>
</dbReference>
<evidence type="ECO:0000256" key="7">
    <source>
        <dbReference type="ARBA" id="ARBA00022833"/>
    </source>
</evidence>
<keyword evidence="3 18" id="KW-0396">Initiation factor</keyword>
<dbReference type="InterPro" id="IPR027417">
    <property type="entry name" value="P-loop_NTPase"/>
</dbReference>
<dbReference type="PROSITE" id="PS01176">
    <property type="entry name" value="IF2"/>
    <property type="match status" value="1"/>
</dbReference>
<dbReference type="PROSITE" id="PS50199">
    <property type="entry name" value="ZF_RANBP2_2"/>
    <property type="match status" value="1"/>
</dbReference>
<dbReference type="Gene3D" id="3.40.50.10050">
    <property type="entry name" value="Translation initiation factor IF- 2, domain 3"/>
    <property type="match status" value="1"/>
</dbReference>
<evidence type="ECO:0000256" key="12">
    <source>
        <dbReference type="ARBA" id="ARBA00025162"/>
    </source>
</evidence>
<feature type="compositionally biased region" description="Basic and acidic residues" evidence="15">
    <location>
        <begin position="158"/>
        <end position="208"/>
    </location>
</feature>
<organism evidence="18 19">
    <name type="scientific">Aspergillus saccharolyticus JOP 1030-1</name>
    <dbReference type="NCBI Taxonomy" id="1450539"/>
    <lineage>
        <taxon>Eukaryota</taxon>
        <taxon>Fungi</taxon>
        <taxon>Dikarya</taxon>
        <taxon>Ascomycota</taxon>
        <taxon>Pezizomycotina</taxon>
        <taxon>Eurotiomycetes</taxon>
        <taxon>Eurotiomycetidae</taxon>
        <taxon>Eurotiales</taxon>
        <taxon>Aspergillaceae</taxon>
        <taxon>Aspergillus</taxon>
        <taxon>Aspergillus subgen. Circumdati</taxon>
    </lineage>
</organism>
<dbReference type="FunFam" id="2.40.30.10:FF:000007">
    <property type="entry name" value="Translation initiation factor IF-2"/>
    <property type="match status" value="1"/>
</dbReference>
<dbReference type="InterPro" id="IPR053905">
    <property type="entry name" value="EF-G-like_DII"/>
</dbReference>
<accession>A0A318Z4Z8</accession>
<feature type="region of interest" description="Disordered" evidence="15">
    <location>
        <begin position="544"/>
        <end position="675"/>
    </location>
</feature>
<keyword evidence="10" id="KW-0496">Mitochondrion</keyword>
<feature type="compositionally biased region" description="Basic and acidic residues" evidence="15">
    <location>
        <begin position="563"/>
        <end position="603"/>
    </location>
</feature>
<keyword evidence="11" id="KW-0342">GTP-binding</keyword>
<dbReference type="AlphaFoldDB" id="A0A318Z4Z8"/>
<dbReference type="CDD" id="cd03692">
    <property type="entry name" value="mtIF2_IVc"/>
    <property type="match status" value="1"/>
</dbReference>
<evidence type="ECO:0000256" key="2">
    <source>
        <dbReference type="ARBA" id="ARBA00007733"/>
    </source>
</evidence>
<dbReference type="FunFam" id="2.40.30.10:FF:000008">
    <property type="entry name" value="Translation initiation factor IF-2"/>
    <property type="match status" value="1"/>
</dbReference>
<dbReference type="SUPFAM" id="SSF50447">
    <property type="entry name" value="Translation proteins"/>
    <property type="match status" value="2"/>
</dbReference>
<dbReference type="Pfam" id="PF22042">
    <property type="entry name" value="EF-G_D2"/>
    <property type="match status" value="1"/>
</dbReference>
<dbReference type="InterPro" id="IPR005225">
    <property type="entry name" value="Small_GTP-bd"/>
</dbReference>
<feature type="region of interest" description="Disordered" evidence="15">
    <location>
        <begin position="47"/>
        <end position="73"/>
    </location>
</feature>
<dbReference type="RefSeq" id="XP_025427506.1">
    <property type="nucleotide sequence ID" value="XM_025578367.1"/>
</dbReference>
<evidence type="ECO:0000256" key="14">
    <source>
        <dbReference type="PROSITE-ProRule" id="PRU00322"/>
    </source>
</evidence>
<sequence length="1280" mass="141578">MHRRACLELSRRQGVDWSCATARRTDAFAPVLNHVPRRGFRAFAADSAWGSSGDSGSPRKLTPKWGSKASRPVGLSPAEQAIRDAMVAKQEEKLREEQARKDALLAREREEQERRDAIIARQRAKEQEERAQRDAIIAMQKAKKEKEQARRDAIIARQRAREQEEQARRDAPMMEQRAKELEEQGRREASEVARKAGQEARQDTRHTGSSETPSGTAQPNVPAESSKRATFTGAKFAPRFGSNATRPVGLSAAEKAARDALVVKQQAQQAQQELTPEKVADTGLSASNSSDPSSAETTEQTANIISSTSPKTSKPSSPATTTKSPKSAPRWGSSAPTSSGLTSAERAARDRMLSQRQAQLRSSTADATVSEKSDSAETGTFTIRIGGKTVVSQSLSPEEKAARDAQEAKKQAQQSPLDVLSGSSDARQARKSTSRWGMSSAKKAVRDSTLDEQSARRHGYERSRSAWQEGSSAAMAEGDHRRVRSGRYRDDHNVTISEHLQSIDWACPDCTYVCSGTEMTCPCCRAPRPELLSQPQRPLPIRKLEHKWTAPSSTRGQALGEFASRREEEKEAERAEIEAEMEAERQKRREAQDQPQKSIHDWSWDTSALQRLGKEETDDQVDKYAKRREHYRKQSKSAFADEDDFDHEDYQRRRQARQRAKKERKEKSRGKKKEALEAAPSPLYLPEFISVSNLADVIGVRHAQFIERMEEMGFEEVTHNHVLDAETAGLIAAEYNFEPIFDTAEDELTAAPEPEDKSSLPPRPPVVTIMGHVDHGKTTILDWLRNSSIVASEHGGITQHIGAFSVAMPSGKTITFLDTPGHAAFLDMRRRGADITDIVVLVVAADDSVKPQTIEAIKHATEANVPIIVAMSKMDKEGVNPDKVKQDLSVHGVHVEDYGGDVQAIGVSGKTGAGMLELEEAIVTLSEVLDHRADPTGNVEGWVVEGTTKSYGRVATVLIRRGTLRVGDIIVAGETWARVRTLRNEAGVAVHEATPGMPVEVDGWREQPVAGTEFLEATTEQQAKSVVEARIERSESDKLGQDTVAINEARKELMERRRQEEAGQAVGEEQSGPKPVHFIIKADVHGSAEALLNSVTAVGNNEVFANVLRCEVGPVSEFDIEHAATANGHVISFNMPIDPRMAQMAEARGVEIKDHNVIYRLIDDVKSTLSEHLPPTVTVRVTGEAEIGEIFEIKLKGRERMSIAGCRVRNGLINRTKKVRVLRGQETIYDGTISSLKNVKKDVTEMRKDTECGMAFEGWGDFQVGDHIQCYEEIHEKRYL</sequence>
<dbReference type="GO" id="GO:0005525">
    <property type="term" value="F:GTP binding"/>
    <property type="evidence" value="ECO:0007669"/>
    <property type="project" value="UniProtKB-KW"/>
</dbReference>
<dbReference type="InterPro" id="IPR044145">
    <property type="entry name" value="IF2_II"/>
</dbReference>
<keyword evidence="4" id="KW-0479">Metal-binding</keyword>
<keyword evidence="9" id="KW-0809">Transit peptide</keyword>
<dbReference type="NCBIfam" id="TIGR00231">
    <property type="entry name" value="small_GTP"/>
    <property type="match status" value="1"/>
</dbReference>
<dbReference type="InterPro" id="IPR000795">
    <property type="entry name" value="T_Tr_GTP-bd_dom"/>
</dbReference>
<dbReference type="OrthoDB" id="361630at2759"/>
<feature type="compositionally biased region" description="Basic and acidic residues" evidence="15">
    <location>
        <begin position="612"/>
        <end position="624"/>
    </location>
</feature>
<dbReference type="GeneID" id="37079596"/>
<dbReference type="GO" id="GO:0003743">
    <property type="term" value="F:translation initiation factor activity"/>
    <property type="evidence" value="ECO:0007669"/>
    <property type="project" value="UniProtKB-KW"/>
</dbReference>
<evidence type="ECO:0000313" key="18">
    <source>
        <dbReference type="EMBL" id="PYH41524.1"/>
    </source>
</evidence>
<dbReference type="InterPro" id="IPR015760">
    <property type="entry name" value="TIF_IF2"/>
</dbReference>
<dbReference type="CDD" id="cd01887">
    <property type="entry name" value="IF2_eIF5B"/>
    <property type="match status" value="1"/>
</dbReference>
<protein>
    <recommendedName>
        <fullName evidence="13">Translation initiation factor IF-2, mitochondrial</fullName>
    </recommendedName>
</protein>
<feature type="region of interest" description="Disordered" evidence="15">
    <location>
        <begin position="392"/>
        <end position="484"/>
    </location>
</feature>
<evidence type="ECO:0000256" key="6">
    <source>
        <dbReference type="ARBA" id="ARBA00022771"/>
    </source>
</evidence>
<dbReference type="InterPro" id="IPR036925">
    <property type="entry name" value="TIF_IF2_dom3_sf"/>
</dbReference>
<feature type="compositionally biased region" description="Polar residues" evidence="15">
    <location>
        <begin position="209"/>
        <end position="219"/>
    </location>
</feature>
<keyword evidence="8" id="KW-0648">Protein biosynthesis</keyword>
<dbReference type="InterPro" id="IPR000178">
    <property type="entry name" value="TF_IF2_bacterial-like"/>
</dbReference>
<comment type="function">
    <text evidence="12">One of the essential components for the initiation of protein synthesis. Protects formylmethionyl-tRNA from spontaneous hydrolysis and promotes its binding to the 30S ribosomal subunits. Also involved in the hydrolysis of GTP during the formation of the 70S ribosomal complex.</text>
</comment>
<comment type="similarity">
    <text evidence="2">Belongs to the TRAFAC class translation factor GTPase superfamily. Classic translation factor GTPase family. IF-2 subfamily.</text>
</comment>
<evidence type="ECO:0000313" key="19">
    <source>
        <dbReference type="Proteomes" id="UP000248349"/>
    </source>
</evidence>
<dbReference type="InterPro" id="IPR006847">
    <property type="entry name" value="IF2_N"/>
</dbReference>
<evidence type="ECO:0000256" key="13">
    <source>
        <dbReference type="ARBA" id="ARBA00044200"/>
    </source>
</evidence>
<feature type="compositionally biased region" description="Basic and acidic residues" evidence="15">
    <location>
        <begin position="444"/>
        <end position="464"/>
    </location>
</feature>
<dbReference type="Pfam" id="PF04760">
    <property type="entry name" value="IF2_N"/>
    <property type="match status" value="1"/>
</dbReference>
<dbReference type="FunFam" id="3.40.50.10050:FF:000001">
    <property type="entry name" value="Translation initiation factor IF-2"/>
    <property type="match status" value="1"/>
</dbReference>
<proteinExistence type="inferred from homology"/>
<dbReference type="PANTHER" id="PTHR43381">
    <property type="entry name" value="TRANSLATION INITIATION FACTOR IF-2-RELATED"/>
    <property type="match status" value="1"/>
</dbReference>
<feature type="compositionally biased region" description="Polar residues" evidence="15">
    <location>
        <begin position="295"/>
        <end position="305"/>
    </location>
</feature>
<dbReference type="InterPro" id="IPR009000">
    <property type="entry name" value="Transl_B-barrel_sf"/>
</dbReference>
<feature type="compositionally biased region" description="Polar residues" evidence="15">
    <location>
        <begin position="411"/>
        <end position="426"/>
    </location>
</feature>
<name>A0A318Z4Z8_9EURO</name>
<feature type="domain" description="RanBP2-type" evidence="16">
    <location>
        <begin position="501"/>
        <end position="530"/>
    </location>
</feature>
<evidence type="ECO:0000256" key="3">
    <source>
        <dbReference type="ARBA" id="ARBA00022540"/>
    </source>
</evidence>
<evidence type="ECO:0000256" key="15">
    <source>
        <dbReference type="SAM" id="MobiDB-lite"/>
    </source>
</evidence>
<dbReference type="NCBIfam" id="TIGR00487">
    <property type="entry name" value="IF-2"/>
    <property type="match status" value="1"/>
</dbReference>
<evidence type="ECO:0000259" key="16">
    <source>
        <dbReference type="PROSITE" id="PS50199"/>
    </source>
</evidence>
<gene>
    <name evidence="18" type="ORF">BP01DRAFT_395037</name>
</gene>
<dbReference type="EMBL" id="KZ821263">
    <property type="protein sequence ID" value="PYH41524.1"/>
    <property type="molecule type" value="Genomic_DNA"/>
</dbReference>
<evidence type="ECO:0000259" key="17">
    <source>
        <dbReference type="PROSITE" id="PS51722"/>
    </source>
</evidence>
<dbReference type="FunFam" id="3.40.50.300:FF:000019">
    <property type="entry name" value="Translation initiation factor IF-2"/>
    <property type="match status" value="1"/>
</dbReference>
<keyword evidence="5" id="KW-0547">Nucleotide-binding</keyword>
<dbReference type="GO" id="GO:0005739">
    <property type="term" value="C:mitochondrion"/>
    <property type="evidence" value="ECO:0007669"/>
    <property type="project" value="UniProtKB-SubCell"/>
</dbReference>
<evidence type="ECO:0000256" key="9">
    <source>
        <dbReference type="ARBA" id="ARBA00022946"/>
    </source>
</evidence>
<feature type="compositionally biased region" description="Basic and acidic residues" evidence="15">
    <location>
        <begin position="397"/>
        <end position="410"/>
    </location>
</feature>
<feature type="region of interest" description="Disordered" evidence="15">
    <location>
        <begin position="158"/>
        <end position="380"/>
    </location>
</feature>
<dbReference type="SUPFAM" id="SSF52540">
    <property type="entry name" value="P-loop containing nucleoside triphosphate hydrolases"/>
    <property type="match status" value="1"/>
</dbReference>